<dbReference type="InterPro" id="IPR035971">
    <property type="entry name" value="CBD_sf"/>
</dbReference>
<dbReference type="PANTHER" id="PTHR33353">
    <property type="entry name" value="PUTATIVE (AFU_ORTHOLOGUE AFUA_1G12560)-RELATED"/>
    <property type="match status" value="1"/>
</dbReference>
<accession>A0A3N4IKX9</accession>
<dbReference type="SUPFAM" id="SSF57180">
    <property type="entry name" value="Cellulose-binding domain"/>
    <property type="match status" value="1"/>
</dbReference>
<dbReference type="GO" id="GO:0008810">
    <property type="term" value="F:cellulase activity"/>
    <property type="evidence" value="ECO:0007669"/>
    <property type="project" value="UniProtKB-UniRule"/>
</dbReference>
<evidence type="ECO:0000256" key="15">
    <source>
        <dbReference type="RuleBase" id="RU368122"/>
    </source>
</evidence>
<protein>
    <recommendedName>
        <fullName evidence="15">AA9 family lytic polysaccharide monooxygenase</fullName>
        <ecNumber evidence="15">1.14.99.56</ecNumber>
    </recommendedName>
    <alternativeName>
        <fullName evidence="15">Endo-beta-1,4-glucanase</fullName>
    </alternativeName>
    <alternativeName>
        <fullName evidence="15">Glycosyl hydrolase 61 family protein</fullName>
    </alternativeName>
</protein>
<evidence type="ECO:0000256" key="13">
    <source>
        <dbReference type="ARBA" id="ARBA00044502"/>
    </source>
</evidence>
<evidence type="ECO:0000256" key="4">
    <source>
        <dbReference type="ARBA" id="ARBA00022723"/>
    </source>
</evidence>
<comment type="cofactor">
    <cofactor evidence="1">
        <name>Cu(2+)</name>
        <dbReference type="ChEBI" id="CHEBI:29036"/>
    </cofactor>
</comment>
<organism evidence="18 19">
    <name type="scientific">Ascobolus immersus RN42</name>
    <dbReference type="NCBI Taxonomy" id="1160509"/>
    <lineage>
        <taxon>Eukaryota</taxon>
        <taxon>Fungi</taxon>
        <taxon>Dikarya</taxon>
        <taxon>Ascomycota</taxon>
        <taxon>Pezizomycotina</taxon>
        <taxon>Pezizomycetes</taxon>
        <taxon>Pezizales</taxon>
        <taxon>Ascobolaceae</taxon>
        <taxon>Ascobolus</taxon>
    </lineage>
</organism>
<dbReference type="Gene3D" id="2.70.50.70">
    <property type="match status" value="1"/>
</dbReference>
<keyword evidence="8" id="KW-0186">Copper</keyword>
<feature type="compositionally biased region" description="Low complexity" evidence="16">
    <location>
        <begin position="206"/>
        <end position="251"/>
    </location>
</feature>
<dbReference type="SMART" id="SM00236">
    <property type="entry name" value="fCBD"/>
    <property type="match status" value="1"/>
</dbReference>
<dbReference type="InterPro" id="IPR049892">
    <property type="entry name" value="AA9"/>
</dbReference>
<dbReference type="InterPro" id="IPR005103">
    <property type="entry name" value="AA9_LPMO"/>
</dbReference>
<comment type="subcellular location">
    <subcellularLocation>
        <location evidence="2 15">Secreted</location>
    </subcellularLocation>
</comment>
<dbReference type="Proteomes" id="UP000275078">
    <property type="component" value="Unassembled WGS sequence"/>
</dbReference>
<dbReference type="GO" id="GO:0004497">
    <property type="term" value="F:monooxygenase activity"/>
    <property type="evidence" value="ECO:0007669"/>
    <property type="project" value="UniProtKB-KW"/>
</dbReference>
<comment type="function">
    <text evidence="15">Lytic polysaccharide monooxygenase (LMPO) that depolymerizes crystalline and amorphous polysaccharides via the oxidation of scissile alpha- or beta-(1-4)-glycosidic bonds, yielding C1 and/or C4 oxidation products. Catalysis by LPMOs requires the reduction of the active-site copper from Cu(II) to Cu(I) by a reducing agent and H(2)O(2) or O(2) as a cosubstrate.</text>
</comment>
<evidence type="ECO:0000256" key="8">
    <source>
        <dbReference type="ARBA" id="ARBA00023008"/>
    </source>
</evidence>
<comment type="similarity">
    <text evidence="13">Belongs to the polysaccharide monooxygenase AA9 family.</text>
</comment>
<evidence type="ECO:0000256" key="7">
    <source>
        <dbReference type="ARBA" id="ARBA00023002"/>
    </source>
</evidence>
<gene>
    <name evidence="18" type="ORF">BJ508DRAFT_203689</name>
</gene>
<dbReference type="AlphaFoldDB" id="A0A3N4IKX9"/>
<keyword evidence="3 15" id="KW-0964">Secreted</keyword>
<evidence type="ECO:0000259" key="17">
    <source>
        <dbReference type="PROSITE" id="PS51164"/>
    </source>
</evidence>
<dbReference type="EMBL" id="ML119648">
    <property type="protein sequence ID" value="RPA86792.1"/>
    <property type="molecule type" value="Genomic_DNA"/>
</dbReference>
<keyword evidence="12 15" id="KW-0624">Polysaccharide degradation</keyword>
<dbReference type="PROSITE" id="PS00562">
    <property type="entry name" value="CBM1_1"/>
    <property type="match status" value="1"/>
</dbReference>
<keyword evidence="19" id="KW-1185">Reference proteome</keyword>
<evidence type="ECO:0000256" key="16">
    <source>
        <dbReference type="SAM" id="MobiDB-lite"/>
    </source>
</evidence>
<evidence type="ECO:0000256" key="5">
    <source>
        <dbReference type="ARBA" id="ARBA00022729"/>
    </source>
</evidence>
<evidence type="ECO:0000256" key="11">
    <source>
        <dbReference type="ARBA" id="ARBA00023277"/>
    </source>
</evidence>
<dbReference type="CDD" id="cd21175">
    <property type="entry name" value="LPMO_AA9"/>
    <property type="match status" value="1"/>
</dbReference>
<feature type="region of interest" description="Disordered" evidence="16">
    <location>
        <begin position="205"/>
        <end position="251"/>
    </location>
</feature>
<evidence type="ECO:0000256" key="9">
    <source>
        <dbReference type="ARBA" id="ARBA00023033"/>
    </source>
</evidence>
<keyword evidence="11 15" id="KW-0119">Carbohydrate metabolism</keyword>
<feature type="domain" description="CBM1" evidence="17">
    <location>
        <begin position="248"/>
        <end position="283"/>
    </location>
</feature>
<dbReference type="GO" id="GO:0005576">
    <property type="term" value="C:extracellular region"/>
    <property type="evidence" value="ECO:0007669"/>
    <property type="project" value="UniProtKB-SubCell"/>
</dbReference>
<dbReference type="EC" id="1.14.99.56" evidence="15"/>
<evidence type="ECO:0000256" key="2">
    <source>
        <dbReference type="ARBA" id="ARBA00004613"/>
    </source>
</evidence>
<evidence type="ECO:0000256" key="6">
    <source>
        <dbReference type="ARBA" id="ARBA00023001"/>
    </source>
</evidence>
<name>A0A3N4IKX9_ASCIM</name>
<evidence type="ECO:0000313" key="18">
    <source>
        <dbReference type="EMBL" id="RPA86792.1"/>
    </source>
</evidence>
<dbReference type="GO" id="GO:0030245">
    <property type="term" value="P:cellulose catabolic process"/>
    <property type="evidence" value="ECO:0007669"/>
    <property type="project" value="UniProtKB-UniRule"/>
</dbReference>
<dbReference type="OrthoDB" id="5558646at2759"/>
<keyword evidence="7" id="KW-0560">Oxidoreductase</keyword>
<keyword evidence="10 15" id="KW-1015">Disulfide bond</keyword>
<dbReference type="PROSITE" id="PS51164">
    <property type="entry name" value="CBM1_2"/>
    <property type="match status" value="1"/>
</dbReference>
<dbReference type="STRING" id="1160509.A0A3N4IKX9"/>
<dbReference type="GO" id="GO:0046872">
    <property type="term" value="F:metal ion binding"/>
    <property type="evidence" value="ECO:0007669"/>
    <property type="project" value="UniProtKB-KW"/>
</dbReference>
<evidence type="ECO:0000256" key="10">
    <source>
        <dbReference type="ARBA" id="ARBA00023157"/>
    </source>
</evidence>
<keyword evidence="5" id="KW-0732">Signal</keyword>
<evidence type="ECO:0000256" key="14">
    <source>
        <dbReference type="ARBA" id="ARBA00045077"/>
    </source>
</evidence>
<evidence type="ECO:0000256" key="12">
    <source>
        <dbReference type="ARBA" id="ARBA00023326"/>
    </source>
</evidence>
<dbReference type="GO" id="GO:0030248">
    <property type="term" value="F:cellulose binding"/>
    <property type="evidence" value="ECO:0007669"/>
    <property type="project" value="UniProtKB-UniRule"/>
</dbReference>
<dbReference type="PANTHER" id="PTHR33353:SF17">
    <property type="entry name" value="ENDO-BETA-1,4-GLUCANASE D"/>
    <property type="match status" value="1"/>
</dbReference>
<keyword evidence="6 15" id="KW-0136">Cellulose degradation</keyword>
<evidence type="ECO:0000256" key="3">
    <source>
        <dbReference type="ARBA" id="ARBA00022525"/>
    </source>
</evidence>
<comment type="catalytic activity">
    <reaction evidence="14 15">
        <text>[(1-&gt;4)-beta-D-glucosyl]n+m + reduced acceptor + O2 = 4-dehydro-beta-D-glucosyl-[(1-&gt;4)-beta-D-glucosyl]n-1 + [(1-&gt;4)-beta-D-glucosyl]m + acceptor + H2O.</text>
        <dbReference type="EC" id="1.14.99.56"/>
    </reaction>
</comment>
<evidence type="ECO:0000313" key="19">
    <source>
        <dbReference type="Proteomes" id="UP000275078"/>
    </source>
</evidence>
<sequence>MATSTQSCVRQVPNNFPIEDVTSPNMSCNVNGNVPASSVCSVQAGSTVKVEWHHVSRQQTGGDDPIADSHKGPIISYLAKVDNAATATNTQSLSWFKIQEEGLNGGVWAVDRLNAKGTGEWDVKIPSNIPAGDYLLRNEIIALHSAGSYPGAQFYMGCVQIRVAGGSGGNPSPTVRFPGAYSGSDPGVRVNIWSGLSSYVIPGPPVFGSSGGSNPQPTTSQAPQPTTSQAPQPTSTTSQAPQPTGGAGGAAQWAQCGGIGHTGPTTCATGTCVKLNDYYSQCQ</sequence>
<dbReference type="Pfam" id="PF03443">
    <property type="entry name" value="AA9"/>
    <property type="match status" value="1"/>
</dbReference>
<proteinExistence type="inferred from homology"/>
<reference evidence="18 19" key="1">
    <citation type="journal article" date="2018" name="Nat. Ecol. Evol.">
        <title>Pezizomycetes genomes reveal the molecular basis of ectomycorrhizal truffle lifestyle.</title>
        <authorList>
            <person name="Murat C."/>
            <person name="Payen T."/>
            <person name="Noel B."/>
            <person name="Kuo A."/>
            <person name="Morin E."/>
            <person name="Chen J."/>
            <person name="Kohler A."/>
            <person name="Krizsan K."/>
            <person name="Balestrini R."/>
            <person name="Da Silva C."/>
            <person name="Montanini B."/>
            <person name="Hainaut M."/>
            <person name="Levati E."/>
            <person name="Barry K.W."/>
            <person name="Belfiori B."/>
            <person name="Cichocki N."/>
            <person name="Clum A."/>
            <person name="Dockter R.B."/>
            <person name="Fauchery L."/>
            <person name="Guy J."/>
            <person name="Iotti M."/>
            <person name="Le Tacon F."/>
            <person name="Lindquist E.A."/>
            <person name="Lipzen A."/>
            <person name="Malagnac F."/>
            <person name="Mello A."/>
            <person name="Molinier V."/>
            <person name="Miyauchi S."/>
            <person name="Poulain J."/>
            <person name="Riccioni C."/>
            <person name="Rubini A."/>
            <person name="Sitrit Y."/>
            <person name="Splivallo R."/>
            <person name="Traeger S."/>
            <person name="Wang M."/>
            <person name="Zifcakova L."/>
            <person name="Wipf D."/>
            <person name="Zambonelli A."/>
            <person name="Paolocci F."/>
            <person name="Nowrousian M."/>
            <person name="Ottonello S."/>
            <person name="Baldrian P."/>
            <person name="Spatafora J.W."/>
            <person name="Henrissat B."/>
            <person name="Nagy L.G."/>
            <person name="Aury J.M."/>
            <person name="Wincker P."/>
            <person name="Grigoriev I.V."/>
            <person name="Bonfante P."/>
            <person name="Martin F.M."/>
        </authorList>
    </citation>
    <scope>NUCLEOTIDE SEQUENCE [LARGE SCALE GENOMIC DNA]</scope>
    <source>
        <strain evidence="18 19">RN42</strain>
    </source>
</reference>
<keyword evidence="4" id="KW-0479">Metal-binding</keyword>
<comment type="domain">
    <text evidence="15">Has a modular structure: an endo-beta-1,4-glucanase catalytic module at the N-terminus, a linker rich in serines and threonines, and a C-terminal carbohydrate-binding module (CBM).</text>
</comment>
<dbReference type="InterPro" id="IPR000254">
    <property type="entry name" value="CBD"/>
</dbReference>
<evidence type="ECO:0000256" key="1">
    <source>
        <dbReference type="ARBA" id="ARBA00001973"/>
    </source>
</evidence>
<keyword evidence="9" id="KW-0503">Monooxygenase</keyword>
<dbReference type="Pfam" id="PF00734">
    <property type="entry name" value="CBM_1"/>
    <property type="match status" value="1"/>
</dbReference>